<feature type="domain" description="C-type lectin" evidence="1">
    <location>
        <begin position="16"/>
        <end position="110"/>
    </location>
</feature>
<dbReference type="EMBL" id="CAUEEQ010012213">
    <property type="protein sequence ID" value="CAJ0936225.1"/>
    <property type="molecule type" value="Genomic_DNA"/>
</dbReference>
<name>A0ABN9LB03_9NEOB</name>
<proteinExistence type="predicted"/>
<dbReference type="InterPro" id="IPR036397">
    <property type="entry name" value="RNaseH_sf"/>
</dbReference>
<feature type="non-terminal residue" evidence="2">
    <location>
        <position position="1"/>
    </location>
</feature>
<dbReference type="InterPro" id="IPR001304">
    <property type="entry name" value="C-type_lectin-like"/>
</dbReference>
<dbReference type="SMART" id="SM00034">
    <property type="entry name" value="CLECT"/>
    <property type="match status" value="1"/>
</dbReference>
<sequence>DGCDLLWEENNVTHICYQFNLRSDLSWIAARASCQAQGGDLLSIVNMEEQNYISDRLKSADTTLWIGLNQLDGVFGWQWSDGAALAFVNWKTNESRFTLSTCDRRDRVWRRRGEQSAACNLLQNDRFGSGSVMMWGGISLDCRTALHVLARGSLTAIRYRDEILRPLVRPYTGAVDPGFLLKQDNARPHVAGVCQRFLQDEGIEAMDWPARSPDLNPIEHIWNIMSRPIHQRHIEPQTVKELADALVQVWEEIPQETIRCLFRSMPWHVEATHTLLSIIFLF</sequence>
<dbReference type="InterPro" id="IPR038717">
    <property type="entry name" value="Tc1-like_DDE_dom"/>
</dbReference>
<dbReference type="PROSITE" id="PS50041">
    <property type="entry name" value="C_TYPE_LECTIN_2"/>
    <property type="match status" value="1"/>
</dbReference>
<keyword evidence="3" id="KW-1185">Reference proteome</keyword>
<gene>
    <name evidence="2" type="ORF">RIMI_LOCUS6684023</name>
</gene>
<dbReference type="CDD" id="cd00037">
    <property type="entry name" value="CLECT"/>
    <property type="match status" value="1"/>
</dbReference>
<dbReference type="PANTHER" id="PTHR22803">
    <property type="entry name" value="MANNOSE, PHOSPHOLIPASE, LECTIN RECEPTOR RELATED"/>
    <property type="match status" value="1"/>
</dbReference>
<reference evidence="2" key="1">
    <citation type="submission" date="2023-07" db="EMBL/GenBank/DDBJ databases">
        <authorList>
            <person name="Stuckert A."/>
        </authorList>
    </citation>
    <scope>NUCLEOTIDE SEQUENCE</scope>
</reference>
<accession>A0ABN9LB03</accession>
<comment type="caution">
    <text evidence="2">The sequence shown here is derived from an EMBL/GenBank/DDBJ whole genome shotgun (WGS) entry which is preliminary data.</text>
</comment>
<evidence type="ECO:0000259" key="1">
    <source>
        <dbReference type="PROSITE" id="PS50041"/>
    </source>
</evidence>
<dbReference type="Pfam" id="PF13358">
    <property type="entry name" value="DDE_3"/>
    <property type="match status" value="1"/>
</dbReference>
<dbReference type="InterPro" id="IPR016187">
    <property type="entry name" value="CTDL_fold"/>
</dbReference>
<dbReference type="InterPro" id="IPR016186">
    <property type="entry name" value="C-type_lectin-like/link_sf"/>
</dbReference>
<evidence type="ECO:0000313" key="2">
    <source>
        <dbReference type="EMBL" id="CAJ0936225.1"/>
    </source>
</evidence>
<dbReference type="Proteomes" id="UP001176940">
    <property type="component" value="Unassembled WGS sequence"/>
</dbReference>
<protein>
    <recommendedName>
        <fullName evidence="1">C-type lectin domain-containing protein</fullName>
    </recommendedName>
</protein>
<organism evidence="2 3">
    <name type="scientific">Ranitomeya imitator</name>
    <name type="common">mimic poison frog</name>
    <dbReference type="NCBI Taxonomy" id="111125"/>
    <lineage>
        <taxon>Eukaryota</taxon>
        <taxon>Metazoa</taxon>
        <taxon>Chordata</taxon>
        <taxon>Craniata</taxon>
        <taxon>Vertebrata</taxon>
        <taxon>Euteleostomi</taxon>
        <taxon>Amphibia</taxon>
        <taxon>Batrachia</taxon>
        <taxon>Anura</taxon>
        <taxon>Neobatrachia</taxon>
        <taxon>Hyloidea</taxon>
        <taxon>Dendrobatidae</taxon>
        <taxon>Dendrobatinae</taxon>
        <taxon>Ranitomeya</taxon>
    </lineage>
</organism>
<evidence type="ECO:0000313" key="3">
    <source>
        <dbReference type="Proteomes" id="UP001176940"/>
    </source>
</evidence>
<dbReference type="Gene3D" id="3.30.420.10">
    <property type="entry name" value="Ribonuclease H-like superfamily/Ribonuclease H"/>
    <property type="match status" value="1"/>
</dbReference>
<dbReference type="InterPro" id="IPR050111">
    <property type="entry name" value="C-type_lectin/snaclec_domain"/>
</dbReference>
<dbReference type="Gene3D" id="3.10.100.10">
    <property type="entry name" value="Mannose-Binding Protein A, subunit A"/>
    <property type="match status" value="1"/>
</dbReference>
<dbReference type="SUPFAM" id="SSF56436">
    <property type="entry name" value="C-type lectin-like"/>
    <property type="match status" value="1"/>
</dbReference>